<evidence type="ECO:0000256" key="3">
    <source>
        <dbReference type="ARBA" id="ARBA00022475"/>
    </source>
</evidence>
<feature type="transmembrane region" description="Helical" evidence="9">
    <location>
        <begin position="239"/>
        <end position="267"/>
    </location>
</feature>
<keyword evidence="5 9" id="KW-0812">Transmembrane</keyword>
<proteinExistence type="inferred from homology"/>
<keyword evidence="2" id="KW-0813">Transport</keyword>
<organism evidence="10 11">
    <name type="scientific">Paracoccus albicereus</name>
    <dbReference type="NCBI Taxonomy" id="2922394"/>
    <lineage>
        <taxon>Bacteria</taxon>
        <taxon>Pseudomonadati</taxon>
        <taxon>Pseudomonadota</taxon>
        <taxon>Alphaproteobacteria</taxon>
        <taxon>Rhodobacterales</taxon>
        <taxon>Paracoccaceae</taxon>
        <taxon>Paracoccus</taxon>
    </lineage>
</organism>
<comment type="subcellular location">
    <subcellularLocation>
        <location evidence="1">Cell inner membrane</location>
        <topology evidence="1">Multi-pass membrane protein</topology>
    </subcellularLocation>
</comment>
<evidence type="ECO:0000313" key="11">
    <source>
        <dbReference type="Proteomes" id="UP001203945"/>
    </source>
</evidence>
<evidence type="ECO:0000256" key="5">
    <source>
        <dbReference type="ARBA" id="ARBA00022692"/>
    </source>
</evidence>
<feature type="transmembrane region" description="Helical" evidence="9">
    <location>
        <begin position="86"/>
        <end position="110"/>
    </location>
</feature>
<sequence length="346" mass="34604">MLDLSGDSMALAGIGLAGGLVLGFAARVGRFCTLGAIEDFHYGGSTTRARMWAVALGVAILTLVAAEAAGLFDPASAIYLSLPPSYPAAALGGLIFGLGMALAGNCGYGALARLGGGALRSFVIVVVMGLSAMAMVSGPFGPLRAAFQEATTFGGPARLTDGLALATGITPAIFALIAGTALLALGIWRADGLRVMWGVPVGLAVASGFVGSDLISQAALMDAPSVSHSFAVPLGDTLLYVMLATGIQPSFGIGSVLGVVLGAFAGSRWQGRFRWEACDDGRELRRQIGGAALMGAGAVLAFGCSVGQGLSAASVMAATAPVTMAGIWLGAVLGLRLLIEGRIASI</sequence>
<evidence type="ECO:0000256" key="2">
    <source>
        <dbReference type="ARBA" id="ARBA00022448"/>
    </source>
</evidence>
<evidence type="ECO:0000256" key="7">
    <source>
        <dbReference type="ARBA" id="ARBA00023136"/>
    </source>
</evidence>
<evidence type="ECO:0000256" key="1">
    <source>
        <dbReference type="ARBA" id="ARBA00004429"/>
    </source>
</evidence>
<feature type="transmembrane region" description="Helical" evidence="9">
    <location>
        <begin position="316"/>
        <end position="339"/>
    </location>
</feature>
<reference evidence="10 11" key="1">
    <citation type="submission" date="2022-03" db="EMBL/GenBank/DDBJ databases">
        <authorList>
            <person name="He Y."/>
        </authorList>
    </citation>
    <scope>NUCLEOTIDE SEQUENCE [LARGE SCALE GENOMIC DNA]</scope>
    <source>
        <strain evidence="10 11">TK19116</strain>
    </source>
</reference>
<dbReference type="PANTHER" id="PTHR30574:SF1">
    <property type="entry name" value="SULPHUR TRANSPORT DOMAIN-CONTAINING PROTEIN"/>
    <property type="match status" value="1"/>
</dbReference>
<evidence type="ECO:0000256" key="9">
    <source>
        <dbReference type="SAM" id="Phobius"/>
    </source>
</evidence>
<name>A0ABT1MUW9_9RHOB</name>
<comment type="caution">
    <text evidence="10">The sequence shown here is derived from an EMBL/GenBank/DDBJ whole genome shotgun (WGS) entry which is preliminary data.</text>
</comment>
<evidence type="ECO:0000313" key="10">
    <source>
        <dbReference type="EMBL" id="MCQ0972133.1"/>
    </source>
</evidence>
<evidence type="ECO:0000256" key="8">
    <source>
        <dbReference type="ARBA" id="ARBA00035655"/>
    </source>
</evidence>
<accession>A0ABT1MUW9</accession>
<keyword evidence="11" id="KW-1185">Reference proteome</keyword>
<keyword evidence="7 9" id="KW-0472">Membrane</keyword>
<feature type="transmembrane region" description="Helical" evidence="9">
    <location>
        <begin position="49"/>
        <end position="66"/>
    </location>
</feature>
<dbReference type="EMBL" id="JAKZEU010000008">
    <property type="protein sequence ID" value="MCQ0972133.1"/>
    <property type="molecule type" value="Genomic_DNA"/>
</dbReference>
<keyword evidence="4" id="KW-0997">Cell inner membrane</keyword>
<feature type="transmembrane region" description="Helical" evidence="9">
    <location>
        <begin position="122"/>
        <end position="143"/>
    </location>
</feature>
<gene>
    <name evidence="10" type="ORF">MLD63_17070</name>
</gene>
<protein>
    <submittedName>
        <fullName evidence="10">YeeE/YedE family protein</fullName>
    </submittedName>
</protein>
<dbReference type="PANTHER" id="PTHR30574">
    <property type="entry name" value="INNER MEMBRANE PROTEIN YEDE"/>
    <property type="match status" value="1"/>
</dbReference>
<feature type="transmembrane region" description="Helical" evidence="9">
    <location>
        <begin position="288"/>
        <end position="310"/>
    </location>
</feature>
<dbReference type="Pfam" id="PF04143">
    <property type="entry name" value="Sulf_transp"/>
    <property type="match status" value="1"/>
</dbReference>
<keyword evidence="3" id="KW-1003">Cell membrane</keyword>
<evidence type="ECO:0000256" key="4">
    <source>
        <dbReference type="ARBA" id="ARBA00022519"/>
    </source>
</evidence>
<feature type="transmembrane region" description="Helical" evidence="9">
    <location>
        <begin position="12"/>
        <end position="37"/>
    </location>
</feature>
<comment type="similarity">
    <text evidence="8">Belongs to the TsuA/YedE (TC 9.B.102) family.</text>
</comment>
<feature type="transmembrane region" description="Helical" evidence="9">
    <location>
        <begin position="195"/>
        <end position="219"/>
    </location>
</feature>
<keyword evidence="6 9" id="KW-1133">Transmembrane helix</keyword>
<evidence type="ECO:0000256" key="6">
    <source>
        <dbReference type="ARBA" id="ARBA00022989"/>
    </source>
</evidence>
<dbReference type="InterPro" id="IPR007272">
    <property type="entry name" value="Sulf_transp_TsuA/YedE"/>
</dbReference>
<dbReference type="RefSeq" id="WP_255331129.1">
    <property type="nucleotide sequence ID" value="NZ_JAKZEU010000008.1"/>
</dbReference>
<dbReference type="Proteomes" id="UP001203945">
    <property type="component" value="Unassembled WGS sequence"/>
</dbReference>
<feature type="transmembrane region" description="Helical" evidence="9">
    <location>
        <begin position="163"/>
        <end position="188"/>
    </location>
</feature>